<dbReference type="SUPFAM" id="SSF53098">
    <property type="entry name" value="Ribonuclease H-like"/>
    <property type="match status" value="1"/>
</dbReference>
<organism evidence="2 3">
    <name type="scientific">Nicotiana attenuata</name>
    <name type="common">Coyote tobacco</name>
    <dbReference type="NCBI Taxonomy" id="49451"/>
    <lineage>
        <taxon>Eukaryota</taxon>
        <taxon>Viridiplantae</taxon>
        <taxon>Streptophyta</taxon>
        <taxon>Embryophyta</taxon>
        <taxon>Tracheophyta</taxon>
        <taxon>Spermatophyta</taxon>
        <taxon>Magnoliopsida</taxon>
        <taxon>eudicotyledons</taxon>
        <taxon>Gunneridae</taxon>
        <taxon>Pentapetalae</taxon>
        <taxon>asterids</taxon>
        <taxon>lamiids</taxon>
        <taxon>Solanales</taxon>
        <taxon>Solanaceae</taxon>
        <taxon>Nicotianoideae</taxon>
        <taxon>Nicotianeae</taxon>
        <taxon>Nicotiana</taxon>
    </lineage>
</organism>
<dbReference type="Proteomes" id="UP000187609">
    <property type="component" value="Unassembled WGS sequence"/>
</dbReference>
<dbReference type="InterPro" id="IPR002156">
    <property type="entry name" value="RNaseH_domain"/>
</dbReference>
<dbReference type="InterPro" id="IPR036397">
    <property type="entry name" value="RNaseH_sf"/>
</dbReference>
<protein>
    <recommendedName>
        <fullName evidence="1">RNase H type-1 domain-containing protein</fullName>
    </recommendedName>
</protein>
<dbReference type="InterPro" id="IPR044730">
    <property type="entry name" value="RNase_H-like_dom_plant"/>
</dbReference>
<accession>A0A1J6IFN9</accession>
<feature type="domain" description="RNase H type-1" evidence="1">
    <location>
        <begin position="25"/>
        <end position="104"/>
    </location>
</feature>
<gene>
    <name evidence="2" type="ORF">A4A49_51650</name>
</gene>
<dbReference type="OMA" id="AYREQNC"/>
<dbReference type="EMBL" id="MJEQ01037193">
    <property type="protein sequence ID" value="OIS96550.1"/>
    <property type="molecule type" value="Genomic_DNA"/>
</dbReference>
<name>A0A1J6IFN9_NICAT</name>
<dbReference type="Pfam" id="PF13456">
    <property type="entry name" value="RVT_3"/>
    <property type="match status" value="1"/>
</dbReference>
<evidence type="ECO:0000313" key="2">
    <source>
        <dbReference type="EMBL" id="OIS96550.1"/>
    </source>
</evidence>
<reference evidence="2" key="1">
    <citation type="submission" date="2016-11" db="EMBL/GenBank/DDBJ databases">
        <title>The genome of Nicotiana attenuata.</title>
        <authorList>
            <person name="Xu S."/>
            <person name="Brockmoeller T."/>
            <person name="Gaquerel E."/>
            <person name="Navarro A."/>
            <person name="Kuhl H."/>
            <person name="Gase K."/>
            <person name="Ling Z."/>
            <person name="Zhou W."/>
            <person name="Kreitzer C."/>
            <person name="Stanke M."/>
            <person name="Tang H."/>
            <person name="Lyons E."/>
            <person name="Pandey P."/>
            <person name="Pandey S.P."/>
            <person name="Timmermann B."/>
            <person name="Baldwin I.T."/>
        </authorList>
    </citation>
    <scope>NUCLEOTIDE SEQUENCE [LARGE SCALE GENOMIC DNA]</scope>
    <source>
        <strain evidence="2">UT</strain>
    </source>
</reference>
<dbReference type="GO" id="GO:0004523">
    <property type="term" value="F:RNA-DNA hybrid ribonuclease activity"/>
    <property type="evidence" value="ECO:0007669"/>
    <property type="project" value="InterPro"/>
</dbReference>
<proteinExistence type="predicted"/>
<dbReference type="GO" id="GO:0003676">
    <property type="term" value="F:nucleic acid binding"/>
    <property type="evidence" value="ECO:0007669"/>
    <property type="project" value="InterPro"/>
</dbReference>
<dbReference type="Gramene" id="OIS96550">
    <property type="protein sequence ID" value="OIS96550"/>
    <property type="gene ID" value="A4A49_51650"/>
</dbReference>
<evidence type="ECO:0000313" key="3">
    <source>
        <dbReference type="Proteomes" id="UP000187609"/>
    </source>
</evidence>
<dbReference type="InterPro" id="IPR012337">
    <property type="entry name" value="RNaseH-like_sf"/>
</dbReference>
<dbReference type="CDD" id="cd06222">
    <property type="entry name" value="RNase_H_like"/>
    <property type="match status" value="1"/>
</dbReference>
<dbReference type="Gene3D" id="3.30.420.10">
    <property type="entry name" value="Ribonuclease H-like superfamily/Ribonuclease H"/>
    <property type="match status" value="1"/>
</dbReference>
<dbReference type="PANTHER" id="PTHR47723">
    <property type="entry name" value="OS05G0353850 PROTEIN"/>
    <property type="match status" value="1"/>
</dbReference>
<comment type="caution">
    <text evidence="2">The sequence shown here is derived from an EMBL/GenBank/DDBJ whole genome shotgun (WGS) entry which is preliminary data.</text>
</comment>
<keyword evidence="3" id="KW-1185">Reference proteome</keyword>
<dbReference type="InterPro" id="IPR053151">
    <property type="entry name" value="RNase_H-like"/>
</dbReference>
<sequence>MELGGLLEITRASGWWDSLAQFLMNCLSAELQALIKGLSLAAQLRLQPLQVEIDAKEVITLLDNQNSRYSNLIMDCRYLLETLHDPVVTHAYREQNCVADNPAKLGSRMPHAAGLCIFAEPPFCVTKQLLEERRGFTSQRMVPPTAVQQLGDQDGNRCFVTNHVPKETASIYFESFSRKHAVHTTLQDRQCDITRGDTSHSYACTDSISNSIANTSTCNMIKKSAGSRSEVCYISKLDLSYLQNKMDRRNICQFLLFHWLDI</sequence>
<dbReference type="AlphaFoldDB" id="A0A1J6IFN9"/>
<evidence type="ECO:0000259" key="1">
    <source>
        <dbReference type="Pfam" id="PF13456"/>
    </source>
</evidence>
<dbReference type="PANTHER" id="PTHR47723:SF23">
    <property type="entry name" value="REVERSE TRANSCRIPTASE-LIKE PROTEIN"/>
    <property type="match status" value="1"/>
</dbReference>